<dbReference type="InterPro" id="IPR036097">
    <property type="entry name" value="HisK_dim/P_sf"/>
</dbReference>
<evidence type="ECO:0000313" key="17">
    <source>
        <dbReference type="EMBL" id="MPQ44498.1"/>
    </source>
</evidence>
<keyword evidence="4" id="KW-1003">Cell membrane</keyword>
<dbReference type="InterPro" id="IPR036890">
    <property type="entry name" value="HATPase_C_sf"/>
</dbReference>
<dbReference type="GO" id="GO:0005886">
    <property type="term" value="C:plasma membrane"/>
    <property type="evidence" value="ECO:0007669"/>
    <property type="project" value="UniProtKB-SubCell"/>
</dbReference>
<comment type="catalytic activity">
    <reaction evidence="1">
        <text>ATP + protein L-histidine = ADP + protein N-phospho-L-histidine.</text>
        <dbReference type="EC" id="2.7.13.3"/>
    </reaction>
</comment>
<evidence type="ECO:0000256" key="9">
    <source>
        <dbReference type="ARBA" id="ARBA00022777"/>
    </source>
</evidence>
<feature type="domain" description="Histidine kinase" evidence="15">
    <location>
        <begin position="256"/>
        <end position="470"/>
    </location>
</feature>
<dbReference type="GO" id="GO:0000155">
    <property type="term" value="F:phosphorelay sensor kinase activity"/>
    <property type="evidence" value="ECO:0007669"/>
    <property type="project" value="InterPro"/>
</dbReference>
<keyword evidence="13 14" id="KW-0472">Membrane</keyword>
<keyword evidence="12" id="KW-0902">Two-component regulatory system</keyword>
<evidence type="ECO:0000313" key="18">
    <source>
        <dbReference type="Proteomes" id="UP000430345"/>
    </source>
</evidence>
<evidence type="ECO:0000256" key="6">
    <source>
        <dbReference type="ARBA" id="ARBA00022679"/>
    </source>
</evidence>
<dbReference type="RefSeq" id="WP_152891023.1">
    <property type="nucleotide sequence ID" value="NZ_WHJC01000231.1"/>
</dbReference>
<sequence>MNVFANKNKKSIKTRLIKNFLVILLSTIIIVSGMFMLFISRYYYQNIEGILTSQIKMAAEFYKKYFSYVSLEDTVNEDIDTFWKQTNAQVQIYDENGNLIMDSLGVIPSSDVELLDVKKALKGQIVKWIGNVPYYDGKVMAISHPLENNKKIVGVIRYVSSMKNVDGFVFNFFLVFLIIGITVLTIGIFLSYFLANSIINPLKELTIVAEEMAKGNLKIRNNITTEDEIAKLAYALNFMADELEKREQLKNEFISSISHELRTPLTSIKGWAITLNNEFTDKNTLEMGFNIIEKESDRLSNMVEELLDFSKFVNGKITLKYQEIDLIQFINYIKTYMNPRAERENKNLNILCYIEENLIITGDRDRLNQVFINILDNSFKFTNEGGEIKIIIINNEDYINIIIKDNGCGITEDELPKVKEKFFKGKNSKSQNGIGLSICDEIVKLHGGTLQINSVLGKGTEVHINISKKIEDGRVK</sequence>
<dbReference type="Pfam" id="PF00672">
    <property type="entry name" value="HAMP"/>
    <property type="match status" value="1"/>
</dbReference>
<dbReference type="Pfam" id="PF00512">
    <property type="entry name" value="HisKA"/>
    <property type="match status" value="1"/>
</dbReference>
<proteinExistence type="predicted"/>
<evidence type="ECO:0000256" key="1">
    <source>
        <dbReference type="ARBA" id="ARBA00000085"/>
    </source>
</evidence>
<dbReference type="InterPro" id="IPR004358">
    <property type="entry name" value="Sig_transdc_His_kin-like_C"/>
</dbReference>
<dbReference type="Proteomes" id="UP000430345">
    <property type="component" value="Unassembled WGS sequence"/>
</dbReference>
<dbReference type="PRINTS" id="PR00344">
    <property type="entry name" value="BCTRLSENSOR"/>
</dbReference>
<comment type="caution">
    <text evidence="17">The sequence shown here is derived from an EMBL/GenBank/DDBJ whole genome shotgun (WGS) entry which is preliminary data.</text>
</comment>
<accession>A0A6I1MPV0</accession>
<evidence type="ECO:0000256" key="7">
    <source>
        <dbReference type="ARBA" id="ARBA00022692"/>
    </source>
</evidence>
<evidence type="ECO:0000256" key="10">
    <source>
        <dbReference type="ARBA" id="ARBA00022840"/>
    </source>
</evidence>
<evidence type="ECO:0000259" key="15">
    <source>
        <dbReference type="PROSITE" id="PS50109"/>
    </source>
</evidence>
<keyword evidence="9" id="KW-0418">Kinase</keyword>
<evidence type="ECO:0000256" key="2">
    <source>
        <dbReference type="ARBA" id="ARBA00004651"/>
    </source>
</evidence>
<dbReference type="CDD" id="cd06225">
    <property type="entry name" value="HAMP"/>
    <property type="match status" value="1"/>
</dbReference>
<dbReference type="PROSITE" id="PS50885">
    <property type="entry name" value="HAMP"/>
    <property type="match status" value="1"/>
</dbReference>
<feature type="transmembrane region" description="Helical" evidence="14">
    <location>
        <begin position="20"/>
        <end position="44"/>
    </location>
</feature>
<name>A0A6I1MPV0_9CLOT</name>
<evidence type="ECO:0000256" key="5">
    <source>
        <dbReference type="ARBA" id="ARBA00022553"/>
    </source>
</evidence>
<feature type="transmembrane region" description="Helical" evidence="14">
    <location>
        <begin position="168"/>
        <end position="195"/>
    </location>
</feature>
<dbReference type="EMBL" id="WHJC01000231">
    <property type="protein sequence ID" value="MPQ44498.1"/>
    <property type="molecule type" value="Genomic_DNA"/>
</dbReference>
<keyword evidence="7 14" id="KW-0812">Transmembrane</keyword>
<protein>
    <recommendedName>
        <fullName evidence="3">histidine kinase</fullName>
        <ecNumber evidence="3">2.7.13.3</ecNumber>
    </recommendedName>
</protein>
<dbReference type="SUPFAM" id="SSF47384">
    <property type="entry name" value="Homodimeric domain of signal transducing histidine kinase"/>
    <property type="match status" value="1"/>
</dbReference>
<evidence type="ECO:0000256" key="14">
    <source>
        <dbReference type="SAM" id="Phobius"/>
    </source>
</evidence>
<dbReference type="InterPro" id="IPR050398">
    <property type="entry name" value="HssS/ArlS-like"/>
</dbReference>
<dbReference type="GO" id="GO:0005524">
    <property type="term" value="F:ATP binding"/>
    <property type="evidence" value="ECO:0007669"/>
    <property type="project" value="UniProtKB-KW"/>
</dbReference>
<dbReference type="SMART" id="SM00388">
    <property type="entry name" value="HisKA"/>
    <property type="match status" value="1"/>
</dbReference>
<evidence type="ECO:0000256" key="3">
    <source>
        <dbReference type="ARBA" id="ARBA00012438"/>
    </source>
</evidence>
<evidence type="ECO:0000256" key="4">
    <source>
        <dbReference type="ARBA" id="ARBA00022475"/>
    </source>
</evidence>
<dbReference type="Gene3D" id="1.10.287.130">
    <property type="match status" value="1"/>
</dbReference>
<reference evidence="17 18" key="1">
    <citation type="submission" date="2019-10" db="EMBL/GenBank/DDBJ databases">
        <title>The Genome Sequence of Clostridium tarantellae Isolated from Fish Brain.</title>
        <authorList>
            <person name="Bano L."/>
            <person name="Kiel M."/>
            <person name="Sales G."/>
            <person name="Doxey A.C."/>
            <person name="Mansfield M.J."/>
            <person name="Schiavone M."/>
            <person name="Rossetto O."/>
            <person name="Pirazzini M."/>
            <person name="Dobrindt U."/>
            <person name="Montecucco C."/>
        </authorList>
    </citation>
    <scope>NUCLEOTIDE SEQUENCE [LARGE SCALE GENOMIC DNA]</scope>
    <source>
        <strain evidence="17 18">DSM 3997</strain>
    </source>
</reference>
<dbReference type="SMART" id="SM00387">
    <property type="entry name" value="HATPase_c"/>
    <property type="match status" value="1"/>
</dbReference>
<dbReference type="Gene3D" id="6.10.340.10">
    <property type="match status" value="1"/>
</dbReference>
<keyword evidence="10" id="KW-0067">ATP-binding</keyword>
<evidence type="ECO:0000256" key="11">
    <source>
        <dbReference type="ARBA" id="ARBA00022989"/>
    </source>
</evidence>
<dbReference type="InterPro" id="IPR005467">
    <property type="entry name" value="His_kinase_dom"/>
</dbReference>
<dbReference type="InterPro" id="IPR003594">
    <property type="entry name" value="HATPase_dom"/>
</dbReference>
<keyword evidence="11 14" id="KW-1133">Transmembrane helix</keyword>
<evidence type="ECO:0000256" key="12">
    <source>
        <dbReference type="ARBA" id="ARBA00023012"/>
    </source>
</evidence>
<dbReference type="SUPFAM" id="SSF158472">
    <property type="entry name" value="HAMP domain-like"/>
    <property type="match status" value="1"/>
</dbReference>
<dbReference type="SMART" id="SM00304">
    <property type="entry name" value="HAMP"/>
    <property type="match status" value="1"/>
</dbReference>
<dbReference type="PROSITE" id="PS50109">
    <property type="entry name" value="HIS_KIN"/>
    <property type="match status" value="1"/>
</dbReference>
<evidence type="ECO:0000259" key="16">
    <source>
        <dbReference type="PROSITE" id="PS50885"/>
    </source>
</evidence>
<organism evidence="17 18">
    <name type="scientific">Clostridium tarantellae</name>
    <dbReference type="NCBI Taxonomy" id="39493"/>
    <lineage>
        <taxon>Bacteria</taxon>
        <taxon>Bacillati</taxon>
        <taxon>Bacillota</taxon>
        <taxon>Clostridia</taxon>
        <taxon>Eubacteriales</taxon>
        <taxon>Clostridiaceae</taxon>
        <taxon>Clostridium</taxon>
    </lineage>
</organism>
<dbReference type="Gene3D" id="3.30.450.20">
    <property type="entry name" value="PAS domain"/>
    <property type="match status" value="1"/>
</dbReference>
<keyword evidence="18" id="KW-1185">Reference proteome</keyword>
<evidence type="ECO:0000256" key="13">
    <source>
        <dbReference type="ARBA" id="ARBA00023136"/>
    </source>
</evidence>
<keyword evidence="8" id="KW-0547">Nucleotide-binding</keyword>
<dbReference type="SUPFAM" id="SSF55874">
    <property type="entry name" value="ATPase domain of HSP90 chaperone/DNA topoisomerase II/histidine kinase"/>
    <property type="match status" value="1"/>
</dbReference>
<gene>
    <name evidence="17" type="ORF">GBZ86_12135</name>
</gene>
<dbReference type="Gene3D" id="3.30.565.10">
    <property type="entry name" value="Histidine kinase-like ATPase, C-terminal domain"/>
    <property type="match status" value="1"/>
</dbReference>
<keyword evidence="6" id="KW-0808">Transferase</keyword>
<dbReference type="AlphaFoldDB" id="A0A6I1MPV0"/>
<dbReference type="EC" id="2.7.13.3" evidence="3"/>
<evidence type="ECO:0000256" key="8">
    <source>
        <dbReference type="ARBA" id="ARBA00022741"/>
    </source>
</evidence>
<dbReference type="CDD" id="cd00082">
    <property type="entry name" value="HisKA"/>
    <property type="match status" value="1"/>
</dbReference>
<dbReference type="FunFam" id="1.10.287.130:FF:000001">
    <property type="entry name" value="Two-component sensor histidine kinase"/>
    <property type="match status" value="1"/>
</dbReference>
<comment type="subcellular location">
    <subcellularLocation>
        <location evidence="2">Cell membrane</location>
        <topology evidence="2">Multi-pass membrane protein</topology>
    </subcellularLocation>
</comment>
<feature type="domain" description="HAMP" evidence="16">
    <location>
        <begin position="196"/>
        <end position="248"/>
    </location>
</feature>
<keyword evidence="5" id="KW-0597">Phosphoprotein</keyword>
<dbReference type="InterPro" id="IPR003660">
    <property type="entry name" value="HAMP_dom"/>
</dbReference>
<dbReference type="PANTHER" id="PTHR45528">
    <property type="entry name" value="SENSOR HISTIDINE KINASE CPXA"/>
    <property type="match status" value="1"/>
</dbReference>
<dbReference type="InterPro" id="IPR003661">
    <property type="entry name" value="HisK_dim/P_dom"/>
</dbReference>
<dbReference type="Pfam" id="PF02518">
    <property type="entry name" value="HATPase_c"/>
    <property type="match status" value="1"/>
</dbReference>
<dbReference type="PANTHER" id="PTHR45528:SF1">
    <property type="entry name" value="SENSOR HISTIDINE KINASE CPXA"/>
    <property type="match status" value="1"/>
</dbReference>
<dbReference type="OrthoDB" id="2359336at2"/>